<dbReference type="PROSITE" id="PS50004">
    <property type="entry name" value="C2"/>
    <property type="match status" value="6"/>
</dbReference>
<evidence type="ECO:0000256" key="7">
    <source>
        <dbReference type="ARBA" id="ARBA00022737"/>
    </source>
</evidence>
<dbReference type="GO" id="GO:0007009">
    <property type="term" value="P:plasma membrane organization"/>
    <property type="evidence" value="ECO:0007669"/>
    <property type="project" value="TreeGrafter"/>
</dbReference>
<dbReference type="InterPro" id="IPR037720">
    <property type="entry name" value="C2B_Ferlin"/>
</dbReference>
<dbReference type="InterPro" id="IPR032362">
    <property type="entry name" value="Ferlin_C"/>
</dbReference>
<evidence type="ECO:0000256" key="16">
    <source>
        <dbReference type="ARBA" id="ARBA00023273"/>
    </source>
</evidence>
<evidence type="ECO:0000256" key="20">
    <source>
        <dbReference type="ARBA" id="ARBA00060434"/>
    </source>
</evidence>
<dbReference type="SMART" id="SM01202">
    <property type="entry name" value="FerI"/>
    <property type="match status" value="1"/>
</dbReference>
<dbReference type="Proteomes" id="UP000694568">
    <property type="component" value="Unplaced"/>
</dbReference>
<reference evidence="26" key="2">
    <citation type="submission" date="2025-09" db="UniProtKB">
        <authorList>
            <consortium name="Ensembl"/>
        </authorList>
    </citation>
    <scope>IDENTIFICATION</scope>
</reference>
<dbReference type="InterPro" id="IPR037722">
    <property type="entry name" value="C2C_Ferlin"/>
</dbReference>
<keyword evidence="13" id="KW-0333">Golgi apparatus</keyword>
<dbReference type="GO" id="GO:0005509">
    <property type="term" value="F:calcium ion binding"/>
    <property type="evidence" value="ECO:0007669"/>
    <property type="project" value="TreeGrafter"/>
</dbReference>
<evidence type="ECO:0000256" key="18">
    <source>
        <dbReference type="ARBA" id="ARBA00037810"/>
    </source>
</evidence>
<dbReference type="GO" id="GO:0048787">
    <property type="term" value="C:presynaptic active zone membrane"/>
    <property type="evidence" value="ECO:0007669"/>
    <property type="project" value="TreeGrafter"/>
</dbReference>
<dbReference type="CDD" id="cd04011">
    <property type="entry name" value="C2B_Ferlin"/>
    <property type="match status" value="1"/>
</dbReference>
<evidence type="ECO:0000256" key="19">
    <source>
        <dbReference type="ARBA" id="ARBA00060375"/>
    </source>
</evidence>
<keyword evidence="9" id="KW-0106">Calcium</keyword>
<feature type="domain" description="C2" evidence="25">
    <location>
        <begin position="1102"/>
        <end position="1220"/>
    </location>
</feature>
<evidence type="ECO:0000256" key="15">
    <source>
        <dbReference type="ARBA" id="ARBA00023136"/>
    </source>
</evidence>
<keyword evidence="12" id="KW-0770">Synapse</keyword>
<keyword evidence="17" id="KW-0968">Cytoplasmic vesicle</keyword>
<evidence type="ECO:0000313" key="26">
    <source>
        <dbReference type="Ensembl" id="ENSSLUP00000013383.1"/>
    </source>
</evidence>
<dbReference type="Gene3D" id="2.60.40.150">
    <property type="entry name" value="C2 domain"/>
    <property type="match status" value="5"/>
</dbReference>
<dbReference type="Pfam" id="PF16165">
    <property type="entry name" value="Ferlin_C"/>
    <property type="match status" value="1"/>
</dbReference>
<evidence type="ECO:0000256" key="2">
    <source>
        <dbReference type="ARBA" id="ARBA00004648"/>
    </source>
</evidence>
<dbReference type="InterPro" id="IPR000008">
    <property type="entry name" value="C2_dom"/>
</dbReference>
<evidence type="ECO:0000256" key="14">
    <source>
        <dbReference type="ARBA" id="ARBA00023054"/>
    </source>
</evidence>
<proteinExistence type="inferred from homology"/>
<keyword evidence="14" id="KW-0175">Coiled coil</keyword>
<evidence type="ECO:0000256" key="13">
    <source>
        <dbReference type="ARBA" id="ARBA00023034"/>
    </source>
</evidence>
<keyword evidence="6" id="KW-0479">Metal-binding</keyword>
<dbReference type="InterPro" id="IPR037725">
    <property type="entry name" value="C2F_Ferlin"/>
</dbReference>
<dbReference type="GO" id="GO:0005789">
    <property type="term" value="C:endoplasmic reticulum membrane"/>
    <property type="evidence" value="ECO:0007669"/>
    <property type="project" value="UniProtKB-SubCell"/>
</dbReference>
<dbReference type="GO" id="GO:0016082">
    <property type="term" value="P:synaptic vesicle priming"/>
    <property type="evidence" value="ECO:0007669"/>
    <property type="project" value="TreeGrafter"/>
</dbReference>
<dbReference type="CDD" id="cd04018">
    <property type="entry name" value="C2C_Ferlin"/>
    <property type="match status" value="1"/>
</dbReference>
<feature type="region of interest" description="Disordered" evidence="23">
    <location>
        <begin position="428"/>
        <end position="470"/>
    </location>
</feature>
<dbReference type="PANTHER" id="PTHR12546">
    <property type="entry name" value="FER-1-LIKE"/>
    <property type="match status" value="1"/>
</dbReference>
<dbReference type="CDD" id="cd04037">
    <property type="entry name" value="C2E_Ferlin"/>
    <property type="match status" value="1"/>
</dbReference>
<feature type="domain" description="C2" evidence="25">
    <location>
        <begin position="679"/>
        <end position="804"/>
    </location>
</feature>
<dbReference type="FunFam" id="2.60.40.150:FF:000081">
    <property type="entry name" value="otoferlin isoform X1"/>
    <property type="match status" value="1"/>
</dbReference>
<dbReference type="InterPro" id="IPR035892">
    <property type="entry name" value="C2_domain_sf"/>
</dbReference>
<keyword evidence="27" id="KW-1185">Reference proteome</keyword>
<evidence type="ECO:0000256" key="1">
    <source>
        <dbReference type="ARBA" id="ARBA00004323"/>
    </source>
</evidence>
<dbReference type="Pfam" id="PF00168">
    <property type="entry name" value="C2"/>
    <property type="match status" value="5"/>
</dbReference>
<evidence type="ECO:0000256" key="21">
    <source>
        <dbReference type="ARBA" id="ARBA00067393"/>
    </source>
</evidence>
<dbReference type="SUPFAM" id="SSF49562">
    <property type="entry name" value="C2 domain (Calcium/lipid-binding domain, CaLB)"/>
    <property type="match status" value="6"/>
</dbReference>
<comment type="similarity">
    <text evidence="3">Belongs to the ferlin family.</text>
</comment>
<dbReference type="InterPro" id="IPR012561">
    <property type="entry name" value="Ferlin_B-domain"/>
</dbReference>
<dbReference type="InterPro" id="IPR012968">
    <property type="entry name" value="FerIin_dom"/>
</dbReference>
<dbReference type="SMART" id="SM00239">
    <property type="entry name" value="C2"/>
    <property type="match status" value="5"/>
</dbReference>
<evidence type="ECO:0000256" key="22">
    <source>
        <dbReference type="ARBA" id="ARBA00079078"/>
    </source>
</evidence>
<dbReference type="FunFam" id="2.60.40.150:FF:000009">
    <property type="entry name" value="dysferlin isoform X2"/>
    <property type="match status" value="1"/>
</dbReference>
<dbReference type="CDD" id="cd08374">
    <property type="entry name" value="C2F_Ferlin"/>
    <property type="match status" value="1"/>
</dbReference>
<feature type="region of interest" description="Disordered" evidence="23">
    <location>
        <begin position="1"/>
        <end position="21"/>
    </location>
</feature>
<evidence type="ECO:0000256" key="23">
    <source>
        <dbReference type="SAM" id="MobiDB-lite"/>
    </source>
</evidence>
<accession>A0A8C9XR05</accession>
<dbReference type="InterPro" id="IPR055072">
    <property type="entry name" value="Ferlin_DSRM"/>
</dbReference>
<dbReference type="FunFam" id="2.60.40.150:FF:000034">
    <property type="entry name" value="otoferlin isoform X2"/>
    <property type="match status" value="1"/>
</dbReference>
<dbReference type="Pfam" id="PF08151">
    <property type="entry name" value="FerI"/>
    <property type="match status" value="1"/>
</dbReference>
<evidence type="ECO:0000256" key="9">
    <source>
        <dbReference type="ARBA" id="ARBA00022837"/>
    </source>
</evidence>
<keyword evidence="8" id="KW-0256">Endoplasmic reticulum</keyword>
<dbReference type="PANTHER" id="PTHR12546:SF57">
    <property type="entry name" value="OTOFERLIN B"/>
    <property type="match status" value="1"/>
</dbReference>
<evidence type="ECO:0000256" key="17">
    <source>
        <dbReference type="ARBA" id="ARBA00023329"/>
    </source>
</evidence>
<protein>
    <recommendedName>
        <fullName evidence="21">Otoferlin</fullName>
    </recommendedName>
    <alternativeName>
        <fullName evidence="22">Fer-1-like protein 2</fullName>
    </alternativeName>
</protein>
<feature type="region of interest" description="Disordered" evidence="23">
    <location>
        <begin position="1519"/>
        <end position="1538"/>
    </location>
</feature>
<keyword evidence="5 24" id="KW-0812">Transmembrane</keyword>
<name>A0A8C9XR05_SANLU</name>
<comment type="subcellular location">
    <subcellularLocation>
        <location evidence="18">Basolateral cell membrane</location>
        <topology evidence="18">Single-pass type II membrane protein</topology>
    </subcellularLocation>
    <subcellularLocation>
        <location evidence="19">Cytoplasmic vesicle</location>
        <location evidence="19">Secretory vesicle</location>
        <location evidence="19">Synaptic vesicle membrane</location>
        <topology evidence="19">Single-pass type II membrane protein</topology>
    </subcellularLocation>
    <subcellularLocation>
        <location evidence="2">Endoplasmic reticulum membrane</location>
        <topology evidence="2">Single-pass type II membrane protein</topology>
    </subcellularLocation>
    <subcellularLocation>
        <location evidence="1">Golgi apparatus membrane</location>
        <topology evidence="1">Single-pass type II membrane protein</topology>
    </subcellularLocation>
    <subcellularLocation>
        <location evidence="20">Presynaptic cell membrane</location>
        <topology evidence="20">Single-pass type II membrane protein</topology>
    </subcellularLocation>
</comment>
<dbReference type="SMART" id="SM01201">
    <property type="entry name" value="FerB"/>
    <property type="match status" value="1"/>
</dbReference>
<keyword evidence="16" id="KW-0966">Cell projection</keyword>
<keyword evidence="15 24" id="KW-0472">Membrane</keyword>
<feature type="domain" description="C2" evidence="25">
    <location>
        <begin position="172"/>
        <end position="303"/>
    </location>
</feature>
<keyword evidence="7" id="KW-0677">Repeat</keyword>
<keyword evidence="4" id="KW-1003">Cell membrane</keyword>
<dbReference type="InterPro" id="IPR037723">
    <property type="entry name" value="C2D_Ferlin"/>
</dbReference>
<evidence type="ECO:0000256" key="3">
    <source>
        <dbReference type="ARBA" id="ARBA00007561"/>
    </source>
</evidence>
<evidence type="ECO:0000256" key="4">
    <source>
        <dbReference type="ARBA" id="ARBA00022475"/>
    </source>
</evidence>
<keyword evidence="10" id="KW-0735">Signal-anchor</keyword>
<evidence type="ECO:0000313" key="27">
    <source>
        <dbReference type="Proteomes" id="UP000694568"/>
    </source>
</evidence>
<dbReference type="FunFam" id="2.60.40.150:FF:000054">
    <property type="entry name" value="otoferlin isoform X2"/>
    <property type="match status" value="1"/>
</dbReference>
<dbReference type="GO" id="GO:0030672">
    <property type="term" value="C:synaptic vesicle membrane"/>
    <property type="evidence" value="ECO:0007669"/>
    <property type="project" value="UniProtKB-SubCell"/>
</dbReference>
<dbReference type="Pfam" id="PF22901">
    <property type="entry name" value="dsrm_Ferlin"/>
    <property type="match status" value="1"/>
</dbReference>
<evidence type="ECO:0000256" key="8">
    <source>
        <dbReference type="ARBA" id="ARBA00022824"/>
    </source>
</evidence>
<dbReference type="InterPro" id="IPR037721">
    <property type="entry name" value="Ferlin"/>
</dbReference>
<reference evidence="26" key="1">
    <citation type="submission" date="2025-08" db="UniProtKB">
        <authorList>
            <consortium name="Ensembl"/>
        </authorList>
    </citation>
    <scope>IDENTIFICATION</scope>
</reference>
<evidence type="ECO:0000259" key="25">
    <source>
        <dbReference type="PROSITE" id="PS50004"/>
    </source>
</evidence>
<dbReference type="GO" id="GO:0000139">
    <property type="term" value="C:Golgi membrane"/>
    <property type="evidence" value="ECO:0007669"/>
    <property type="project" value="UniProtKB-SubCell"/>
</dbReference>
<sequence length="1598" mass="182862">MSTISLSYRSKPDIKMEPSSGRPVDYQISVTVIEARQLVGLNMDPMVCVEIGEDKKYTSMKESTNCPYYNEYFVFDFHVPPDVMFDKILKLSVIHSKNLLRSGTLVGTFKLDVGTIYSQPEHQFYHKWALLIDPEDISGGCKGYIKCDIAVVAKGDTIKTPHKANESEEDDIEGNLLIPEGVPAERQWARYYLKIYKAEGLPRMNTSIMANVKKAFIGENKDLVDPYVLVQFAGQKGKTSVQKSCYEPIWNEQIVFTEMFPPLCKRMKIQLRDSDKVNDVAIGTHFLDLRNISNDGDKGFLPTLGPAWVNMYGSTRTYTLMDEYQELNEGLGEGVSFRARLLINLGVEILDPSSPDITSSTDVQLEGVSNIAEVGPCLDGQPSTGKVEEFFLFGSFLEATMIDRKIGDKPINFEVTIGYYGNEIDGAARPNTKGKKGGGDGDEEETELIHNSSEEEMDDDGDLTSVATTPPMKPVITDRNYFHLPYFERKPCIYIKSWWQDQRRRLYNANIIDNIADKLASHALYQLVDERSITKDQNSSGRTKLDRERLKLCMSEVVCQLKRSLVFFFYLFIVYISTPQHSVPDVFIWMISNGKRIAYARVPSKDILYSSIEEETGKDCGKVKTIFLRVSLRFGPAGWTVQSKIEIYLWLGLTRQRKDYLKGLPNGFEENKLSKGPGMPCSPPISLTYMMKQIFQLRVHMYQARSLFAADSTGLSDPFARIFFSTQSQVTEILPETLCPTWDQLLVFENVELFGEAIELRDDPPIIVIELYDQDTVGKAEFMGRTFAKPVVKMADEHYGPPRFPPQLEYYQIYRGNCTAGEMLAAFELLQIGPNGKADLPPIDGPTDMERGPILPVPLGIRPVLSKYRIEVLFWGLRDLKRVNLAQVDRPRVDIECAGKGVQSALIPNYKKNPNFSTLVKWFEVDLPENELLHPPLNIRVVDCRAFGRYTLVGSNAVTTLRKFIYRAKDKQGRKKKRKKGDEIEEDELDESMLDWWSKYFASIETLTEVRNRKTKKIIQNRNFDKFVFSNKVYPKELESEFDNFEDWLHSFNLYRGKGGDDEDQNMMDEDRIVGKFKVRRKCLENKTFNNLQFSYINCLFDSNMGMFQNIPHNDPINILVRIYVIRATDLHPADINGKADPYIAIRLGKTEIKDKENYISKQLNPLFGKSFDVEATFPMDSTLTVSIYDWDLVGTDDLIGETKIDLENRFYSKHRATCGVACNYAIHGYNVWRDPMKPTQILAKLCKDGKLDGPHYGPAGRVKVENRKQTDERLALTVLKHWEEIPRVGCKLVPEHVETRPLHHPDKPGIEQGRIEMWVDIFPKDMTAPAPALDISPRKPKKFELRVIIWNTDEVVLEDDDIFTGEKSSDIFVRGWLKGQQEDKQDTDVHYHSITGEGNFNWRFVYPFDYLMAEEKIVISKKESMFAWDETEYKIPARLNLQVWDADHFSADDFLGAIEIDLNRFPRGAKTAKQCTIEMVTNEAEMPTVSIFKQKRIKGWWPFVGKVEAELHLLTGEEAERSPVGEGRNEPDPLEKPNRPDTSLLWFLTPLKAIQNLVCNQYKWLTIKIVSALLLLAMLALFLYNMPGYMVKKMLGA</sequence>
<dbReference type="GO" id="GO:0035612">
    <property type="term" value="F:AP-2 adaptor complex binding"/>
    <property type="evidence" value="ECO:0007669"/>
    <property type="project" value="TreeGrafter"/>
</dbReference>
<organism evidence="26 27">
    <name type="scientific">Sander lucioperca</name>
    <name type="common">Pike-perch</name>
    <name type="synonym">Perca lucioperca</name>
    <dbReference type="NCBI Taxonomy" id="283035"/>
    <lineage>
        <taxon>Eukaryota</taxon>
        <taxon>Metazoa</taxon>
        <taxon>Chordata</taxon>
        <taxon>Craniata</taxon>
        <taxon>Vertebrata</taxon>
        <taxon>Euteleostomi</taxon>
        <taxon>Actinopterygii</taxon>
        <taxon>Neopterygii</taxon>
        <taxon>Teleostei</taxon>
        <taxon>Neoteleostei</taxon>
        <taxon>Acanthomorphata</taxon>
        <taxon>Eupercaria</taxon>
        <taxon>Perciformes</taxon>
        <taxon>Percoidei</taxon>
        <taxon>Percidae</taxon>
        <taxon>Luciopercinae</taxon>
        <taxon>Sander</taxon>
    </lineage>
</organism>
<feature type="domain" description="C2" evidence="25">
    <location>
        <begin position="851"/>
        <end position="974"/>
    </location>
</feature>
<dbReference type="FunFam" id="2.60.40.150:FF:000089">
    <property type="entry name" value="otoferlin isoform X1"/>
    <property type="match status" value="1"/>
</dbReference>
<evidence type="ECO:0000256" key="5">
    <source>
        <dbReference type="ARBA" id="ARBA00022692"/>
    </source>
</evidence>
<dbReference type="InterPro" id="IPR037724">
    <property type="entry name" value="C2E_Ferlin"/>
</dbReference>
<dbReference type="GeneTree" id="ENSGT00940000155086"/>
<evidence type="ECO:0000256" key="24">
    <source>
        <dbReference type="SAM" id="Phobius"/>
    </source>
</evidence>
<dbReference type="CDD" id="cd04017">
    <property type="entry name" value="C2D_Ferlin"/>
    <property type="match status" value="1"/>
</dbReference>
<feature type="domain" description="C2" evidence="25">
    <location>
        <begin position="1326"/>
        <end position="1477"/>
    </location>
</feature>
<evidence type="ECO:0000256" key="12">
    <source>
        <dbReference type="ARBA" id="ARBA00023018"/>
    </source>
</evidence>
<evidence type="ECO:0000256" key="10">
    <source>
        <dbReference type="ARBA" id="ARBA00022968"/>
    </source>
</evidence>
<keyword evidence="11 24" id="KW-1133">Transmembrane helix</keyword>
<feature type="domain" description="C2" evidence="25">
    <location>
        <begin position="8"/>
        <end position="129"/>
    </location>
</feature>
<evidence type="ECO:0000256" key="11">
    <source>
        <dbReference type="ARBA" id="ARBA00022989"/>
    </source>
</evidence>
<dbReference type="GO" id="GO:0016323">
    <property type="term" value="C:basolateral plasma membrane"/>
    <property type="evidence" value="ECO:0007669"/>
    <property type="project" value="UniProtKB-SubCell"/>
</dbReference>
<feature type="transmembrane region" description="Helical" evidence="24">
    <location>
        <begin position="1565"/>
        <end position="1585"/>
    </location>
</feature>
<evidence type="ECO:0000256" key="6">
    <source>
        <dbReference type="ARBA" id="ARBA00022723"/>
    </source>
</evidence>
<dbReference type="Pfam" id="PF08150">
    <property type="entry name" value="FerB"/>
    <property type="match status" value="1"/>
</dbReference>
<dbReference type="Ensembl" id="ENSSLUT00000013828.1">
    <property type="protein sequence ID" value="ENSSLUP00000013383.1"/>
    <property type="gene ID" value="ENSSLUG00000006244.1"/>
</dbReference>